<keyword evidence="4 6" id="KW-1133">Transmembrane helix</keyword>
<dbReference type="EMBL" id="JBHSML010000013">
    <property type="protein sequence ID" value="MFC5518082.1"/>
    <property type="molecule type" value="Genomic_DNA"/>
</dbReference>
<evidence type="ECO:0000256" key="3">
    <source>
        <dbReference type="ARBA" id="ARBA00022692"/>
    </source>
</evidence>
<evidence type="ECO:0008006" key="9">
    <source>
        <dbReference type="Google" id="ProtNLM"/>
    </source>
</evidence>
<comment type="subcellular location">
    <subcellularLocation>
        <location evidence="1">Cell membrane</location>
        <topology evidence="1">Multi-pass membrane protein</topology>
    </subcellularLocation>
</comment>
<evidence type="ECO:0000256" key="5">
    <source>
        <dbReference type="ARBA" id="ARBA00023136"/>
    </source>
</evidence>
<feature type="transmembrane region" description="Helical" evidence="6">
    <location>
        <begin position="119"/>
        <end position="139"/>
    </location>
</feature>
<keyword evidence="3 6" id="KW-0812">Transmembrane</keyword>
<accession>A0ABW0Q2C7</accession>
<keyword evidence="2" id="KW-1003">Cell membrane</keyword>
<gene>
    <name evidence="7" type="ORF">ACFPP9_20050</name>
</gene>
<dbReference type="PANTHER" id="PTHR30561">
    <property type="entry name" value="SMR FAMILY PROTON-DEPENDENT DRUG EFFLUX TRANSPORTER SUGE"/>
    <property type="match status" value="1"/>
</dbReference>
<dbReference type="InterPro" id="IPR000390">
    <property type="entry name" value="Small_drug/metabolite_transptr"/>
</dbReference>
<evidence type="ECO:0000256" key="6">
    <source>
        <dbReference type="SAM" id="Phobius"/>
    </source>
</evidence>
<feature type="transmembrane region" description="Helical" evidence="6">
    <location>
        <begin position="58"/>
        <end position="83"/>
    </location>
</feature>
<dbReference type="SUPFAM" id="SSF103481">
    <property type="entry name" value="Multidrug resistance efflux transporter EmrE"/>
    <property type="match status" value="1"/>
</dbReference>
<keyword evidence="5 6" id="KW-0472">Membrane</keyword>
<protein>
    <recommendedName>
        <fullName evidence="9">EamA domain-containing protein</fullName>
    </recommendedName>
</protein>
<evidence type="ECO:0000256" key="2">
    <source>
        <dbReference type="ARBA" id="ARBA00022475"/>
    </source>
</evidence>
<evidence type="ECO:0000256" key="1">
    <source>
        <dbReference type="ARBA" id="ARBA00004651"/>
    </source>
</evidence>
<dbReference type="InterPro" id="IPR037185">
    <property type="entry name" value="EmrE-like"/>
</dbReference>
<evidence type="ECO:0000313" key="7">
    <source>
        <dbReference type="EMBL" id="MFC5518082.1"/>
    </source>
</evidence>
<dbReference type="RefSeq" id="WP_266343742.1">
    <property type="nucleotide sequence ID" value="NZ_JAPKNH010000003.1"/>
</dbReference>
<evidence type="ECO:0000256" key="4">
    <source>
        <dbReference type="ARBA" id="ARBA00022989"/>
    </source>
</evidence>
<sequence length="155" mass="16004">MQPTCNGSNVGGIFMSPVLGSLILLSVALSSGAQLLLKMGMSLPAMQTKLDGADFMQAILAIATSPAVLAGIFFFGLSVFAWLFVLSRVAISTAYPFVALGIVTTVLGGRFIFGEQLSLLKLMGVATILAGILMVGVAASREVQTSAQSRSSSNV</sequence>
<organism evidence="7 8">
    <name type="scientific">Kaistia terrae</name>
    <dbReference type="NCBI Taxonomy" id="537017"/>
    <lineage>
        <taxon>Bacteria</taxon>
        <taxon>Pseudomonadati</taxon>
        <taxon>Pseudomonadota</taxon>
        <taxon>Alphaproteobacteria</taxon>
        <taxon>Hyphomicrobiales</taxon>
        <taxon>Kaistiaceae</taxon>
        <taxon>Kaistia</taxon>
    </lineage>
</organism>
<proteinExistence type="predicted"/>
<dbReference type="PANTHER" id="PTHR30561:SF9">
    <property type="entry name" value="4-AMINO-4-DEOXY-L-ARABINOSE-PHOSPHOUNDECAPRENOL FLIPPASE SUBUNIT ARNF-RELATED"/>
    <property type="match status" value="1"/>
</dbReference>
<comment type="caution">
    <text evidence="7">The sequence shown here is derived from an EMBL/GenBank/DDBJ whole genome shotgun (WGS) entry which is preliminary data.</text>
</comment>
<keyword evidence="8" id="KW-1185">Reference proteome</keyword>
<dbReference type="Gene3D" id="1.10.3730.20">
    <property type="match status" value="1"/>
</dbReference>
<feature type="transmembrane region" description="Helical" evidence="6">
    <location>
        <begin position="89"/>
        <end position="107"/>
    </location>
</feature>
<dbReference type="Proteomes" id="UP001596150">
    <property type="component" value="Unassembled WGS sequence"/>
</dbReference>
<reference evidence="8" key="1">
    <citation type="journal article" date="2019" name="Int. J. Syst. Evol. Microbiol.">
        <title>The Global Catalogue of Microorganisms (GCM) 10K type strain sequencing project: providing services to taxonomists for standard genome sequencing and annotation.</title>
        <authorList>
            <consortium name="The Broad Institute Genomics Platform"/>
            <consortium name="The Broad Institute Genome Sequencing Center for Infectious Disease"/>
            <person name="Wu L."/>
            <person name="Ma J."/>
        </authorList>
    </citation>
    <scope>NUCLEOTIDE SEQUENCE [LARGE SCALE GENOMIC DNA]</scope>
    <source>
        <strain evidence="8">KACC 12633</strain>
    </source>
</reference>
<evidence type="ECO:0000313" key="8">
    <source>
        <dbReference type="Proteomes" id="UP001596150"/>
    </source>
</evidence>
<name>A0ABW0Q2C7_9HYPH</name>
<feature type="transmembrane region" description="Helical" evidence="6">
    <location>
        <begin position="12"/>
        <end position="37"/>
    </location>
</feature>